<comment type="caution">
    <text evidence="2">The sequence shown here is derived from an EMBL/GenBank/DDBJ whole genome shotgun (WGS) entry which is preliminary data.</text>
</comment>
<gene>
    <name evidence="2" type="ORF">NUU61_007789</name>
</gene>
<dbReference type="EMBL" id="JAPMSZ010000010">
    <property type="protein sequence ID" value="KAJ5086482.1"/>
    <property type="molecule type" value="Genomic_DNA"/>
</dbReference>
<proteinExistence type="predicted"/>
<evidence type="ECO:0000256" key="1">
    <source>
        <dbReference type="SAM" id="SignalP"/>
    </source>
</evidence>
<dbReference type="AlphaFoldDB" id="A0A9W9ER51"/>
<keyword evidence="1" id="KW-0732">Signal</keyword>
<sequence length="112" mass="12893">MRLIALLPLFSAVIPTASWKLTESYGEKCEDNKKEHTHEGTTGWGCTMIQDYAAKRVYFEGAQGYKFTFYDDMNACENRHALEELVSPQDGCRGRKSGKEFFYVYFRVDPVT</sequence>
<reference evidence="2" key="2">
    <citation type="journal article" date="2023" name="IMA Fungus">
        <title>Comparative genomic study of the Penicillium genus elucidates a diverse pangenome and 15 lateral gene transfer events.</title>
        <authorList>
            <person name="Petersen C."/>
            <person name="Sorensen T."/>
            <person name="Nielsen M.R."/>
            <person name="Sondergaard T.E."/>
            <person name="Sorensen J.L."/>
            <person name="Fitzpatrick D.A."/>
            <person name="Frisvad J.C."/>
            <person name="Nielsen K.L."/>
        </authorList>
    </citation>
    <scope>NUCLEOTIDE SEQUENCE</scope>
    <source>
        <strain evidence="2">IBT 34128</strain>
    </source>
</reference>
<dbReference type="RefSeq" id="XP_056508607.1">
    <property type="nucleotide sequence ID" value="XM_056658314.1"/>
</dbReference>
<reference evidence="2" key="1">
    <citation type="submission" date="2022-11" db="EMBL/GenBank/DDBJ databases">
        <authorList>
            <person name="Petersen C."/>
        </authorList>
    </citation>
    <scope>NUCLEOTIDE SEQUENCE</scope>
    <source>
        <strain evidence="2">IBT 34128</strain>
    </source>
</reference>
<name>A0A9W9ER51_9EURO</name>
<keyword evidence="3" id="KW-1185">Reference proteome</keyword>
<organism evidence="2 3">
    <name type="scientific">Penicillium alfredii</name>
    <dbReference type="NCBI Taxonomy" id="1506179"/>
    <lineage>
        <taxon>Eukaryota</taxon>
        <taxon>Fungi</taxon>
        <taxon>Dikarya</taxon>
        <taxon>Ascomycota</taxon>
        <taxon>Pezizomycotina</taxon>
        <taxon>Eurotiomycetes</taxon>
        <taxon>Eurotiomycetidae</taxon>
        <taxon>Eurotiales</taxon>
        <taxon>Aspergillaceae</taxon>
        <taxon>Penicillium</taxon>
    </lineage>
</organism>
<evidence type="ECO:0000313" key="2">
    <source>
        <dbReference type="EMBL" id="KAJ5086482.1"/>
    </source>
</evidence>
<evidence type="ECO:0000313" key="3">
    <source>
        <dbReference type="Proteomes" id="UP001141434"/>
    </source>
</evidence>
<feature type="signal peptide" evidence="1">
    <location>
        <begin position="1"/>
        <end position="19"/>
    </location>
</feature>
<accession>A0A9W9ER51</accession>
<dbReference type="Proteomes" id="UP001141434">
    <property type="component" value="Unassembled WGS sequence"/>
</dbReference>
<dbReference type="GeneID" id="81397483"/>
<feature type="chain" id="PRO_5040844483" evidence="1">
    <location>
        <begin position="20"/>
        <end position="112"/>
    </location>
</feature>
<protein>
    <submittedName>
        <fullName evidence="2">Uncharacterized protein</fullName>
    </submittedName>
</protein>